<dbReference type="InterPro" id="IPR025877">
    <property type="entry name" value="MobA-like_NTP_Trfase"/>
</dbReference>
<evidence type="ECO:0000256" key="6">
    <source>
        <dbReference type="ARBA" id="ARBA00023134"/>
    </source>
</evidence>
<evidence type="ECO:0000256" key="4">
    <source>
        <dbReference type="ARBA" id="ARBA00022741"/>
    </source>
</evidence>
<dbReference type="Pfam" id="PF12804">
    <property type="entry name" value="NTP_transf_3"/>
    <property type="match status" value="1"/>
</dbReference>
<feature type="binding site" evidence="8">
    <location>
        <position position="98"/>
    </location>
    <ligand>
        <name>GTP</name>
        <dbReference type="ChEBI" id="CHEBI:37565"/>
    </ligand>
</feature>
<reference evidence="10 11" key="1">
    <citation type="submission" date="2018-10" db="EMBL/GenBank/DDBJ databases">
        <title>Genome Sequencing of Pantoea dispersa DSM 32899.</title>
        <authorList>
            <person name="Nawrath M."/>
            <person name="Ottenheim C."/>
            <person name="Wilm A."/>
            <person name="Zimmermann W."/>
            <person name="Wu J.C."/>
        </authorList>
    </citation>
    <scope>NUCLEOTIDE SEQUENCE [LARGE SCALE GENOMIC DNA]</scope>
    <source>
        <strain evidence="10 11">DSM 32899</strain>
    </source>
</reference>
<organism evidence="10 11">
    <name type="scientific">Candidatus Pantoea soli</name>
    <dbReference type="NCBI Taxonomy" id="3098669"/>
    <lineage>
        <taxon>Bacteria</taxon>
        <taxon>Pseudomonadati</taxon>
        <taxon>Pseudomonadota</taxon>
        <taxon>Gammaproteobacteria</taxon>
        <taxon>Enterobacterales</taxon>
        <taxon>Erwiniaceae</taxon>
        <taxon>Pantoea</taxon>
    </lineage>
</organism>
<comment type="domain">
    <text evidence="8">The N-terminal domain determines nucleotide recognition and specific binding, while the C-terminal domain determines the specific binding to the target protein.</text>
</comment>
<evidence type="ECO:0000313" key="11">
    <source>
        <dbReference type="Proteomes" id="UP000319411"/>
    </source>
</evidence>
<evidence type="ECO:0000313" key="10">
    <source>
        <dbReference type="EMBL" id="QDY43515.1"/>
    </source>
</evidence>
<keyword evidence="2 8" id="KW-0808">Transferase</keyword>
<dbReference type="GO" id="GO:1902758">
    <property type="term" value="P:bis(molybdopterin guanine dinucleotide)molybdenum biosynthetic process"/>
    <property type="evidence" value="ECO:0007669"/>
    <property type="project" value="TreeGrafter"/>
</dbReference>
<dbReference type="NCBIfam" id="TIGR02665">
    <property type="entry name" value="molyb_mobA"/>
    <property type="match status" value="1"/>
</dbReference>
<comment type="caution">
    <text evidence="8">Lacks conserved residue(s) required for the propagation of feature annotation.</text>
</comment>
<accession>A0A518XH35</accession>
<dbReference type="InterPro" id="IPR013482">
    <property type="entry name" value="Molybde_CF_guanTrfase"/>
</dbReference>
<evidence type="ECO:0000259" key="9">
    <source>
        <dbReference type="Pfam" id="PF12804"/>
    </source>
</evidence>
<feature type="binding site" evidence="8">
    <location>
        <position position="22"/>
    </location>
    <ligand>
        <name>GTP</name>
        <dbReference type="ChEBI" id="CHEBI:37565"/>
    </ligand>
</feature>
<dbReference type="GO" id="GO:0005525">
    <property type="term" value="F:GTP binding"/>
    <property type="evidence" value="ECO:0007669"/>
    <property type="project" value="UniProtKB-UniRule"/>
</dbReference>
<dbReference type="KEGG" id="pdis:D8B20_17240"/>
<evidence type="ECO:0000256" key="2">
    <source>
        <dbReference type="ARBA" id="ARBA00022679"/>
    </source>
</evidence>
<comment type="catalytic activity">
    <reaction evidence="8">
        <text>Mo-molybdopterin + GTP + H(+) = Mo-molybdopterin guanine dinucleotide + diphosphate</text>
        <dbReference type="Rhea" id="RHEA:34243"/>
        <dbReference type="ChEBI" id="CHEBI:15378"/>
        <dbReference type="ChEBI" id="CHEBI:33019"/>
        <dbReference type="ChEBI" id="CHEBI:37565"/>
        <dbReference type="ChEBI" id="CHEBI:71302"/>
        <dbReference type="ChEBI" id="CHEBI:71310"/>
        <dbReference type="EC" id="2.7.7.77"/>
    </reaction>
</comment>
<feature type="binding site" evidence="8">
    <location>
        <position position="98"/>
    </location>
    <ligand>
        <name>Mg(2+)</name>
        <dbReference type="ChEBI" id="CHEBI:18420"/>
    </ligand>
</feature>
<keyword evidence="11" id="KW-1185">Reference proteome</keyword>
<dbReference type="HAMAP" id="MF_00316">
    <property type="entry name" value="MobA"/>
    <property type="match status" value="1"/>
</dbReference>
<keyword evidence="4 8" id="KW-0547">Nucleotide-binding</keyword>
<evidence type="ECO:0000256" key="5">
    <source>
        <dbReference type="ARBA" id="ARBA00022842"/>
    </source>
</evidence>
<name>A0A518XH35_9GAMM</name>
<keyword evidence="3 8" id="KW-0479">Metal-binding</keyword>
<comment type="subunit">
    <text evidence="8">Monomer.</text>
</comment>
<dbReference type="AlphaFoldDB" id="A0A518XH35"/>
<comment type="similarity">
    <text evidence="8">Belongs to the MobA family.</text>
</comment>
<dbReference type="GO" id="GO:0061603">
    <property type="term" value="F:molybdenum cofactor guanylyltransferase activity"/>
    <property type="evidence" value="ECO:0007669"/>
    <property type="project" value="UniProtKB-EC"/>
</dbReference>
<dbReference type="InterPro" id="IPR029044">
    <property type="entry name" value="Nucleotide-diphossugar_trans"/>
</dbReference>
<dbReference type="PANTHER" id="PTHR19136">
    <property type="entry name" value="MOLYBDENUM COFACTOR GUANYLYLTRANSFERASE"/>
    <property type="match status" value="1"/>
</dbReference>
<dbReference type="SUPFAM" id="SSF53448">
    <property type="entry name" value="Nucleotide-diphospho-sugar transferases"/>
    <property type="match status" value="1"/>
</dbReference>
<comment type="function">
    <text evidence="8">Transfers a GMP moiety from GTP to Mo-molybdopterin (Mo-MPT) cofactor (Moco or molybdenum cofactor) to form Mo-molybdopterin guanine dinucleotide (Mo-MGD) cofactor.</text>
</comment>
<comment type="cofactor">
    <cofactor evidence="8">
        <name>Mg(2+)</name>
        <dbReference type="ChEBI" id="CHEBI:18420"/>
    </cofactor>
</comment>
<feature type="binding site" evidence="8">
    <location>
        <begin position="9"/>
        <end position="11"/>
    </location>
    <ligand>
        <name>GTP</name>
        <dbReference type="ChEBI" id="CHEBI:37565"/>
    </ligand>
</feature>
<proteinExistence type="inferred from homology"/>
<dbReference type="EMBL" id="CP032702">
    <property type="protein sequence ID" value="QDY43515.1"/>
    <property type="molecule type" value="Genomic_DNA"/>
</dbReference>
<dbReference type="Gene3D" id="3.90.550.10">
    <property type="entry name" value="Spore Coat Polysaccharide Biosynthesis Protein SpsA, Chain A"/>
    <property type="match status" value="1"/>
</dbReference>
<gene>
    <name evidence="8 10" type="primary">mobA</name>
    <name evidence="10" type="ORF">D8B20_17240</name>
</gene>
<feature type="domain" description="MobA-like NTP transferase" evidence="9">
    <location>
        <begin position="6"/>
        <end position="161"/>
    </location>
</feature>
<dbReference type="CDD" id="cd02503">
    <property type="entry name" value="MobA"/>
    <property type="match status" value="1"/>
</dbReference>
<comment type="subcellular location">
    <subcellularLocation>
        <location evidence="8">Cytoplasm</location>
    </subcellularLocation>
</comment>
<evidence type="ECO:0000256" key="3">
    <source>
        <dbReference type="ARBA" id="ARBA00022723"/>
    </source>
</evidence>
<dbReference type="OrthoDB" id="9788394at2"/>
<keyword evidence="7 8" id="KW-0501">Molybdenum cofactor biosynthesis</keyword>
<keyword evidence="6 8" id="KW-0342">GTP-binding</keyword>
<dbReference type="GO" id="GO:0005737">
    <property type="term" value="C:cytoplasm"/>
    <property type="evidence" value="ECO:0007669"/>
    <property type="project" value="UniProtKB-SubCell"/>
</dbReference>
<keyword evidence="5 8" id="KW-0460">Magnesium</keyword>
<evidence type="ECO:0000256" key="1">
    <source>
        <dbReference type="ARBA" id="ARBA00022490"/>
    </source>
</evidence>
<dbReference type="PANTHER" id="PTHR19136:SF81">
    <property type="entry name" value="MOLYBDENUM COFACTOR GUANYLYLTRANSFERASE"/>
    <property type="match status" value="1"/>
</dbReference>
<feature type="binding site" evidence="8">
    <location>
        <position position="68"/>
    </location>
    <ligand>
        <name>GTP</name>
        <dbReference type="ChEBI" id="CHEBI:37565"/>
    </ligand>
</feature>
<protein>
    <recommendedName>
        <fullName evidence="8">Molybdenum cofactor guanylyltransferase</fullName>
        <shortName evidence="8">MoCo guanylyltransferase</shortName>
        <ecNumber evidence="8">2.7.7.77</ecNumber>
    </recommendedName>
    <alternativeName>
        <fullName evidence="8">GTP:molybdopterin guanylyltransferase</fullName>
    </alternativeName>
    <alternativeName>
        <fullName evidence="8">Mo-MPT guanylyltransferase</fullName>
    </alternativeName>
    <alternativeName>
        <fullName evidence="8">Molybdopterin guanylyltransferase</fullName>
    </alternativeName>
    <alternativeName>
        <fullName evidence="8">Molybdopterin-guanine dinucleotide synthase</fullName>
        <shortName evidence="8">MGD synthase</shortName>
    </alternativeName>
</protein>
<dbReference type="EC" id="2.7.7.77" evidence="8"/>
<dbReference type="Proteomes" id="UP000319411">
    <property type="component" value="Chromosome"/>
</dbReference>
<dbReference type="GO" id="GO:0046872">
    <property type="term" value="F:metal ion binding"/>
    <property type="evidence" value="ECO:0007669"/>
    <property type="project" value="UniProtKB-KW"/>
</dbReference>
<dbReference type="RefSeq" id="WP_145890239.1">
    <property type="nucleotide sequence ID" value="NZ_CP032702.1"/>
</dbReference>
<evidence type="ECO:0000256" key="8">
    <source>
        <dbReference type="HAMAP-Rule" id="MF_00316"/>
    </source>
</evidence>
<sequence>MTAFTGVILAGGQGSRMGGQDKGLLGLQGKPLYQHVLQRLQPQVDSVLISANRNIDQYQLSGCQVVPDSLADYPGPLAGMLSGLQHSQTEWVAFCACDTPWIPEDFVMRLWLQRGDAPAVWVKSLQRDHPTLALVNRSLADDLTTWLLRGERRLMQFMREHGGHAVPFAMDESIFRNINTPEDLIHEEERS</sequence>
<keyword evidence="1 8" id="KW-0963">Cytoplasm</keyword>
<keyword evidence="10" id="KW-0548">Nucleotidyltransferase</keyword>
<evidence type="ECO:0000256" key="7">
    <source>
        <dbReference type="ARBA" id="ARBA00023150"/>
    </source>
</evidence>